<dbReference type="Proteomes" id="UP001236723">
    <property type="component" value="Unassembled WGS sequence"/>
</dbReference>
<name>A0ABU0DVI4_9BACI</name>
<dbReference type="RefSeq" id="WP_307069064.1">
    <property type="nucleotide sequence ID" value="NZ_JAUSUP010000008.1"/>
</dbReference>
<evidence type="ECO:0000256" key="1">
    <source>
        <dbReference type="ARBA" id="ARBA00023125"/>
    </source>
</evidence>
<dbReference type="PANTHER" id="PTHR46797">
    <property type="entry name" value="HTH-TYPE TRANSCRIPTIONAL REGULATOR"/>
    <property type="match status" value="1"/>
</dbReference>
<dbReference type="Pfam" id="PF01381">
    <property type="entry name" value="HTH_3"/>
    <property type="match status" value="1"/>
</dbReference>
<accession>A0ABU0DVI4</accession>
<keyword evidence="1 3" id="KW-0238">DNA-binding</keyword>
<reference evidence="3 4" key="1">
    <citation type="submission" date="2023-07" db="EMBL/GenBank/DDBJ databases">
        <title>Genomic Encyclopedia of Type Strains, Phase IV (KMG-IV): sequencing the most valuable type-strain genomes for metagenomic binning, comparative biology and taxonomic classification.</title>
        <authorList>
            <person name="Goeker M."/>
        </authorList>
    </citation>
    <scope>NUCLEOTIDE SEQUENCE [LARGE SCALE GENOMIC DNA]</scope>
    <source>
        <strain evidence="3 4">DSM 15448</strain>
    </source>
</reference>
<dbReference type="PANTHER" id="PTHR46797:SF1">
    <property type="entry name" value="METHYLPHOSPHONATE SYNTHASE"/>
    <property type="match status" value="1"/>
</dbReference>
<dbReference type="InterPro" id="IPR001387">
    <property type="entry name" value="Cro/C1-type_HTH"/>
</dbReference>
<sequence>MKVAVKNFKFLESIIIKKGYSKTGLAEKAGIHHMTMWNVFNGKSNPSPSTALKICKALDVEFDDVFQIVDQEEVTTK</sequence>
<evidence type="ECO:0000313" key="4">
    <source>
        <dbReference type="Proteomes" id="UP001236723"/>
    </source>
</evidence>
<dbReference type="PROSITE" id="PS50943">
    <property type="entry name" value="HTH_CROC1"/>
    <property type="match status" value="1"/>
</dbReference>
<comment type="caution">
    <text evidence="3">The sequence shown here is derived from an EMBL/GenBank/DDBJ whole genome shotgun (WGS) entry which is preliminary data.</text>
</comment>
<gene>
    <name evidence="3" type="ORF">J2R98_002313</name>
</gene>
<organism evidence="3 4">
    <name type="scientific">Alkalibacillus filiformis</name>
    <dbReference type="NCBI Taxonomy" id="200990"/>
    <lineage>
        <taxon>Bacteria</taxon>
        <taxon>Bacillati</taxon>
        <taxon>Bacillota</taxon>
        <taxon>Bacilli</taxon>
        <taxon>Bacillales</taxon>
        <taxon>Bacillaceae</taxon>
        <taxon>Alkalibacillus</taxon>
    </lineage>
</organism>
<dbReference type="SMART" id="SM00530">
    <property type="entry name" value="HTH_XRE"/>
    <property type="match status" value="1"/>
</dbReference>
<dbReference type="SUPFAM" id="SSF47413">
    <property type="entry name" value="lambda repressor-like DNA-binding domains"/>
    <property type="match status" value="1"/>
</dbReference>
<dbReference type="InterPro" id="IPR010982">
    <property type="entry name" value="Lambda_DNA-bd_dom_sf"/>
</dbReference>
<evidence type="ECO:0000259" key="2">
    <source>
        <dbReference type="PROSITE" id="PS50943"/>
    </source>
</evidence>
<dbReference type="EMBL" id="JAUSUP010000008">
    <property type="protein sequence ID" value="MDQ0352469.1"/>
    <property type="molecule type" value="Genomic_DNA"/>
</dbReference>
<protein>
    <submittedName>
        <fullName evidence="3">DNA-binding XRE family transcriptional regulator</fullName>
    </submittedName>
</protein>
<dbReference type="InterPro" id="IPR050807">
    <property type="entry name" value="TransReg_Diox_bact_type"/>
</dbReference>
<dbReference type="Gene3D" id="1.10.260.40">
    <property type="entry name" value="lambda repressor-like DNA-binding domains"/>
    <property type="match status" value="1"/>
</dbReference>
<dbReference type="GO" id="GO:0003677">
    <property type="term" value="F:DNA binding"/>
    <property type="evidence" value="ECO:0007669"/>
    <property type="project" value="UniProtKB-KW"/>
</dbReference>
<feature type="domain" description="HTH cro/C1-type" evidence="2">
    <location>
        <begin position="11"/>
        <end position="65"/>
    </location>
</feature>
<dbReference type="CDD" id="cd00093">
    <property type="entry name" value="HTH_XRE"/>
    <property type="match status" value="1"/>
</dbReference>
<evidence type="ECO:0000313" key="3">
    <source>
        <dbReference type="EMBL" id="MDQ0352469.1"/>
    </source>
</evidence>
<keyword evidence="4" id="KW-1185">Reference proteome</keyword>
<proteinExistence type="predicted"/>